<dbReference type="SUPFAM" id="SSF46894">
    <property type="entry name" value="C-terminal effector domain of the bipartite response regulators"/>
    <property type="match status" value="1"/>
</dbReference>
<feature type="region of interest" description="Disordered" evidence="1">
    <location>
        <begin position="74"/>
        <end position="95"/>
    </location>
</feature>
<dbReference type="InterPro" id="IPR016032">
    <property type="entry name" value="Sig_transdc_resp-reg_C-effctor"/>
</dbReference>
<comment type="caution">
    <text evidence="2">The sequence shown here is derived from an EMBL/GenBank/DDBJ whole genome shotgun (WGS) entry which is preliminary data.</text>
</comment>
<dbReference type="GO" id="GO:0006355">
    <property type="term" value="P:regulation of DNA-templated transcription"/>
    <property type="evidence" value="ECO:0007669"/>
    <property type="project" value="InterPro"/>
</dbReference>
<sequence>MTPFPIGTWIDLQIGATAVVFANDPEVCRPPAAAALAALYRLTPAEARLLEALLQGERVSEFAERVGIRTDTADGRAARAADHRGDDARDARCWR</sequence>
<evidence type="ECO:0000313" key="3">
    <source>
        <dbReference type="Proteomes" id="UP001165679"/>
    </source>
</evidence>
<reference evidence="2" key="2">
    <citation type="submission" date="2022-10" db="EMBL/GenBank/DDBJ databases">
        <authorList>
            <person name="Trinh H.N."/>
        </authorList>
    </citation>
    <scope>NUCLEOTIDE SEQUENCE</scope>
    <source>
        <strain evidence="2">RN2-1</strain>
    </source>
</reference>
<reference evidence="2" key="1">
    <citation type="submission" date="2022-09" db="EMBL/GenBank/DDBJ databases">
        <title>Rhodovastum sp. nov. RN2-1 isolated from soil in Seongnam, South Korea.</title>
        <authorList>
            <person name="Le N.T."/>
        </authorList>
    </citation>
    <scope>NUCLEOTIDE SEQUENCE</scope>
    <source>
        <strain evidence="2">RN2-1</strain>
    </source>
</reference>
<evidence type="ECO:0000256" key="1">
    <source>
        <dbReference type="SAM" id="MobiDB-lite"/>
    </source>
</evidence>
<dbReference type="GO" id="GO:0003677">
    <property type="term" value="F:DNA binding"/>
    <property type="evidence" value="ECO:0007669"/>
    <property type="project" value="InterPro"/>
</dbReference>
<accession>A0AA41YM19</accession>
<protein>
    <recommendedName>
        <fullName evidence="4">HTH luxR-type domain-containing protein</fullName>
    </recommendedName>
</protein>
<dbReference type="AlphaFoldDB" id="A0AA41YM19"/>
<evidence type="ECO:0000313" key="2">
    <source>
        <dbReference type="EMBL" id="MCW3476376.1"/>
    </source>
</evidence>
<evidence type="ECO:0008006" key="4">
    <source>
        <dbReference type="Google" id="ProtNLM"/>
    </source>
</evidence>
<gene>
    <name evidence="2" type="ORF">OL599_17545</name>
</gene>
<name>A0AA41YM19_9PROT</name>
<organism evidence="2 3">
    <name type="scientific">Limobrevibacterium gyesilva</name>
    <dbReference type="NCBI Taxonomy" id="2991712"/>
    <lineage>
        <taxon>Bacteria</taxon>
        <taxon>Pseudomonadati</taxon>
        <taxon>Pseudomonadota</taxon>
        <taxon>Alphaproteobacteria</taxon>
        <taxon>Acetobacterales</taxon>
        <taxon>Acetobacteraceae</taxon>
        <taxon>Limobrevibacterium</taxon>
    </lineage>
</organism>
<keyword evidence="3" id="KW-1185">Reference proteome</keyword>
<dbReference type="Proteomes" id="UP001165679">
    <property type="component" value="Unassembled WGS sequence"/>
</dbReference>
<dbReference type="RefSeq" id="WP_264715163.1">
    <property type="nucleotide sequence ID" value="NZ_JAPDNT010000018.1"/>
</dbReference>
<proteinExistence type="predicted"/>
<dbReference type="EMBL" id="JAPDNT010000018">
    <property type="protein sequence ID" value="MCW3476376.1"/>
    <property type="molecule type" value="Genomic_DNA"/>
</dbReference>